<sequence length="283" mass="31715">MTAKMRWGDSLDDEDDALPPPEVLGPDKNGIKQLITYKKNDKGETIKQTCRVRVVKVEKKIYKSALERKKWKKFGAAANQESEITVQANDDIMFEKTRIKQKSEQEKKVSDLQSALAGSDKSAVVGNLKDMLYKKRMERAMLAAKGLGPQPELPPAEDDSHLPSKPSAGGYVAPHLRGAGGAGSSGPDRKREENSVRVTNLSEDTTEQDLRDLFSVFGNIQRIYVAYDRDTRESRGFAFVNFMYREDAQRAINKLDGYGYDNLILRVEWAAPRSEREGGGGRR</sequence>
<evidence type="ECO:0000313" key="9">
    <source>
        <dbReference type="EMBL" id="JAC71909.1"/>
    </source>
</evidence>
<reference evidence="9" key="1">
    <citation type="submission" date="2014-05" db="EMBL/GenBank/DDBJ databases">
        <title>The transcriptome of the halophilic microalga Tetraselmis sp. GSL018 isolated from the Great Salt Lake, Utah.</title>
        <authorList>
            <person name="Jinkerson R.E."/>
            <person name="D'Adamo S."/>
            <person name="Posewitz M.C."/>
        </authorList>
    </citation>
    <scope>NUCLEOTIDE SEQUENCE</scope>
    <source>
        <strain evidence="9">GSL018</strain>
    </source>
</reference>
<dbReference type="AlphaFoldDB" id="A0A061RMB1"/>
<evidence type="ECO:0000256" key="7">
    <source>
        <dbReference type="SAM" id="MobiDB-lite"/>
    </source>
</evidence>
<dbReference type="PROSITE" id="PS50102">
    <property type="entry name" value="RRM"/>
    <property type="match status" value="1"/>
</dbReference>
<dbReference type="HAMAP" id="MF_03006">
    <property type="entry name" value="eIF3g"/>
    <property type="match status" value="1"/>
</dbReference>
<dbReference type="InterPro" id="IPR017334">
    <property type="entry name" value="eIF3_g"/>
</dbReference>
<comment type="similarity">
    <text evidence="5">Belongs to the eIF-3 subunit G family.</text>
</comment>
<dbReference type="InterPro" id="IPR035979">
    <property type="entry name" value="RBD_domain_sf"/>
</dbReference>
<dbReference type="GO" id="GO:0033290">
    <property type="term" value="C:eukaryotic 48S preinitiation complex"/>
    <property type="evidence" value="ECO:0007669"/>
    <property type="project" value="UniProtKB-UniRule"/>
</dbReference>
<dbReference type="Gene3D" id="3.30.70.330">
    <property type="match status" value="1"/>
</dbReference>
<organism evidence="9">
    <name type="scientific">Tetraselmis sp. GSL018</name>
    <dbReference type="NCBI Taxonomy" id="582737"/>
    <lineage>
        <taxon>Eukaryota</taxon>
        <taxon>Viridiplantae</taxon>
        <taxon>Chlorophyta</taxon>
        <taxon>core chlorophytes</taxon>
        <taxon>Chlorodendrophyceae</taxon>
        <taxon>Chlorodendrales</taxon>
        <taxon>Chlorodendraceae</taxon>
        <taxon>Tetraselmis</taxon>
    </lineage>
</organism>
<name>A0A061RMB1_9CHLO</name>
<dbReference type="PANTHER" id="PTHR10352">
    <property type="entry name" value="EUKARYOTIC TRANSLATION INITIATION FACTOR 3 SUBUNIT G"/>
    <property type="match status" value="1"/>
</dbReference>
<accession>A0A061RMB1</accession>
<dbReference type="EMBL" id="GBEZ01014142">
    <property type="protein sequence ID" value="JAC71909.1"/>
    <property type="molecule type" value="Transcribed_RNA"/>
</dbReference>
<dbReference type="GO" id="GO:0003723">
    <property type="term" value="F:RNA binding"/>
    <property type="evidence" value="ECO:0007669"/>
    <property type="project" value="UniProtKB-UniRule"/>
</dbReference>
<feature type="region of interest" description="Disordered" evidence="7">
    <location>
        <begin position="146"/>
        <end position="203"/>
    </location>
</feature>
<evidence type="ECO:0000256" key="1">
    <source>
        <dbReference type="ARBA" id="ARBA00022490"/>
    </source>
</evidence>
<keyword evidence="3 6" id="KW-0694">RNA-binding</keyword>
<protein>
    <recommendedName>
        <fullName evidence="5">Eukaryotic translation initiation factor 3 subunit G</fullName>
        <shortName evidence="5">eIF3g</shortName>
    </recommendedName>
    <alternativeName>
        <fullName evidence="5">Eukaryotic translation initiation factor 3 RNA-binding subunit</fullName>
        <shortName evidence="5">eIF-3 RNA-binding subunit</shortName>
    </alternativeName>
    <alternativeName>
        <fullName evidence="5">Eukaryotic translation initiation factor 3 subunit 4</fullName>
    </alternativeName>
</protein>
<dbReference type="CDD" id="cd12408">
    <property type="entry name" value="RRM_eIF3G_like"/>
    <property type="match status" value="1"/>
</dbReference>
<feature type="domain" description="RRM" evidence="8">
    <location>
        <begin position="194"/>
        <end position="272"/>
    </location>
</feature>
<dbReference type="GO" id="GO:0005852">
    <property type="term" value="C:eukaryotic translation initiation factor 3 complex"/>
    <property type="evidence" value="ECO:0007669"/>
    <property type="project" value="UniProtKB-UniRule"/>
</dbReference>
<gene>
    <name evidence="9" type="primary">EIF3S4</name>
    <name evidence="9" type="ORF">TSPGSL018_898</name>
</gene>
<dbReference type="InterPro" id="IPR024675">
    <property type="entry name" value="eIF3g_N"/>
</dbReference>
<evidence type="ECO:0000259" key="8">
    <source>
        <dbReference type="PROSITE" id="PS50102"/>
    </source>
</evidence>
<dbReference type="GO" id="GO:0001732">
    <property type="term" value="P:formation of cytoplasmic translation initiation complex"/>
    <property type="evidence" value="ECO:0007669"/>
    <property type="project" value="UniProtKB-UniRule"/>
</dbReference>
<dbReference type="InterPro" id="IPR034240">
    <property type="entry name" value="eIF3G_RRM"/>
</dbReference>
<dbReference type="GO" id="GO:0003743">
    <property type="term" value="F:translation initiation factor activity"/>
    <property type="evidence" value="ECO:0007669"/>
    <property type="project" value="UniProtKB-UniRule"/>
</dbReference>
<keyword evidence="4 5" id="KW-0648">Protein biosynthesis</keyword>
<dbReference type="SMART" id="SM00360">
    <property type="entry name" value="RRM"/>
    <property type="match status" value="1"/>
</dbReference>
<dbReference type="PIRSF" id="PIRSF037949">
    <property type="entry name" value="Transl_init_eIF-3_RNA-bind"/>
    <property type="match status" value="1"/>
</dbReference>
<comment type="subunit">
    <text evidence="5">Component of the eukaryotic translation initiation factor 3 (eIF-3) complex.</text>
</comment>
<keyword evidence="2 5" id="KW-0396">Initiation factor</keyword>
<evidence type="ECO:0000256" key="4">
    <source>
        <dbReference type="ARBA" id="ARBA00022917"/>
    </source>
</evidence>
<evidence type="ECO:0000256" key="5">
    <source>
        <dbReference type="HAMAP-Rule" id="MF_03006"/>
    </source>
</evidence>
<evidence type="ECO:0000256" key="2">
    <source>
        <dbReference type="ARBA" id="ARBA00022540"/>
    </source>
</evidence>
<dbReference type="Pfam" id="PF00076">
    <property type="entry name" value="RRM_1"/>
    <property type="match status" value="1"/>
</dbReference>
<keyword evidence="1 5" id="KW-0963">Cytoplasm</keyword>
<evidence type="ECO:0000256" key="3">
    <source>
        <dbReference type="ARBA" id="ARBA00022884"/>
    </source>
</evidence>
<dbReference type="SUPFAM" id="SSF54928">
    <property type="entry name" value="RNA-binding domain, RBD"/>
    <property type="match status" value="1"/>
</dbReference>
<evidence type="ECO:0000256" key="6">
    <source>
        <dbReference type="PROSITE-ProRule" id="PRU00176"/>
    </source>
</evidence>
<dbReference type="InterPro" id="IPR000504">
    <property type="entry name" value="RRM_dom"/>
</dbReference>
<feature type="region of interest" description="Disordered" evidence="7">
    <location>
        <begin position="1"/>
        <end position="29"/>
    </location>
</feature>
<dbReference type="GO" id="GO:0016282">
    <property type="term" value="C:eukaryotic 43S preinitiation complex"/>
    <property type="evidence" value="ECO:0007669"/>
    <property type="project" value="UniProtKB-UniRule"/>
</dbReference>
<comment type="subcellular location">
    <subcellularLocation>
        <location evidence="5">Cytoplasm</location>
    </subcellularLocation>
</comment>
<dbReference type="InterPro" id="IPR012677">
    <property type="entry name" value="Nucleotide-bd_a/b_plait_sf"/>
</dbReference>
<comment type="function">
    <text evidence="5">RNA-binding component of the eukaryotic translation initiation factor 3 (eIF-3) complex, which is involved in protein synthesis of a specialized repertoire of mRNAs and, together with other initiation factors, stimulates binding of mRNA and methionyl-tRNAi to the 40S ribosome. The eIF-3 complex specifically targets and initiates translation of a subset of mRNAs involved in cell proliferation. This subunit can bind 18S rRNA.</text>
</comment>
<proteinExistence type="inferred from homology"/>
<dbReference type="Pfam" id="PF12353">
    <property type="entry name" value="eIF3g"/>
    <property type="match status" value="1"/>
</dbReference>